<dbReference type="RefSeq" id="WP_394848537.1">
    <property type="nucleotide sequence ID" value="NZ_CP089982.1"/>
</dbReference>
<dbReference type="PANTHER" id="PTHR43751:SF3">
    <property type="entry name" value="SULFATASE N-TERMINAL DOMAIN-CONTAINING PROTEIN"/>
    <property type="match status" value="1"/>
</dbReference>
<feature type="domain" description="Sulfatase N-terminal" evidence="1">
    <location>
        <begin position="326"/>
        <end position="596"/>
    </location>
</feature>
<keyword evidence="3" id="KW-1185">Reference proteome</keyword>
<evidence type="ECO:0000259" key="1">
    <source>
        <dbReference type="Pfam" id="PF00884"/>
    </source>
</evidence>
<dbReference type="Pfam" id="PF00884">
    <property type="entry name" value="Sulfatase"/>
    <property type="match status" value="1"/>
</dbReference>
<sequence length="890" mass="96302">MSSHLASTWLGVLLVASGVAVVHRYGGRAETVRVPQADAVAPSKAPPKPVTAAEAYQARTRFVSALGDARLDVPNAKTGLSMLKPHWRKMGVPFVSLSDDARKLGMSIVLRTSAREEAWSTKTQGGSTWMPNARVWNMNEGSFDQREGIFAPPPATLGYRVRIPPHAALSFSAAMVNRAIDDGVFTVTLVDAGGTEHELCSKRVSAAESSVWHDVTCPLEPWVGHDVELRFKTSSAPAEKHTRLEKTENNNDDLGPVLAANLPLLVWGNPTLLAKELTNVPYNVVWIVVDALRPDVIPSFHDDADDAKKRAAPYPPLDALLPKIEGLTPSLDALARAGTRFTNAHSAATWTRPGTLAMLVGARASEIGVESLHFVLHDSDIERYYSSEPPLISRILAKNGVLPRAFVNNFFMAGYATAGLDMGFERVADHRYHTRDTAEITRDTVSFIRDHASERFFLFCNYNSPHSPWEPPQKFLDRVPPPPAGPTDKHVRRYMAEAAKDDEAIGDVVRALDEAHLRERTLIVVTADHGETLSTAHDGVTSLDELPVRFHHAAGNYEETGRIPILAVLPGVIPANKAVTERVRSIDIAPTVLEVQGLTPPTRMSGRSLVPLMAGTKEDERVVLTEGRATRGLMVGRYRLLVREGKAQTTRLGDKSVTVSDELFDLEDDPGERHDIAPARPDMVAEMRARLAAAEKNVAVAGSEPVSRKEGKESLVPLHLRFVGGGGVHRVNGTLQAAGGAAAFRAEPVGIAHEVIKVEGPRVEFAFSTVPDGVVGFDLRVEPADAKVAWDLYLDDRPWPADRFFAGPLGLWEGSLEHGITTDEARSAIVSSALPVINFTKDLGLFVTYSGARNEGGGVGVAGASAEEMSRVLRAWGYAARAGGSGARAK</sequence>
<dbReference type="InterPro" id="IPR000917">
    <property type="entry name" value="Sulfatase_N"/>
</dbReference>
<dbReference type="Gene3D" id="3.40.720.10">
    <property type="entry name" value="Alkaline Phosphatase, subunit A"/>
    <property type="match status" value="1"/>
</dbReference>
<evidence type="ECO:0000313" key="3">
    <source>
        <dbReference type="Proteomes" id="UP001379533"/>
    </source>
</evidence>
<dbReference type="InterPro" id="IPR017850">
    <property type="entry name" value="Alkaline_phosphatase_core_sf"/>
</dbReference>
<protein>
    <submittedName>
        <fullName evidence="2">Sulfatase-like hydrolase/transferase</fullName>
    </submittedName>
</protein>
<dbReference type="SUPFAM" id="SSF53649">
    <property type="entry name" value="Alkaline phosphatase-like"/>
    <property type="match status" value="1"/>
</dbReference>
<dbReference type="InterPro" id="IPR052701">
    <property type="entry name" value="GAG_Ulvan_Degrading_Sulfatases"/>
</dbReference>
<accession>A0ABZ2KH81</accession>
<name>A0ABZ2KH81_9BACT</name>
<dbReference type="Proteomes" id="UP001379533">
    <property type="component" value="Chromosome"/>
</dbReference>
<evidence type="ECO:0000313" key="2">
    <source>
        <dbReference type="EMBL" id="WXA97919.1"/>
    </source>
</evidence>
<proteinExistence type="predicted"/>
<dbReference type="PANTHER" id="PTHR43751">
    <property type="entry name" value="SULFATASE"/>
    <property type="match status" value="1"/>
</dbReference>
<organism evidence="2 3">
    <name type="scientific">Pendulispora brunnea</name>
    <dbReference type="NCBI Taxonomy" id="2905690"/>
    <lineage>
        <taxon>Bacteria</taxon>
        <taxon>Pseudomonadati</taxon>
        <taxon>Myxococcota</taxon>
        <taxon>Myxococcia</taxon>
        <taxon>Myxococcales</taxon>
        <taxon>Sorangiineae</taxon>
        <taxon>Pendulisporaceae</taxon>
        <taxon>Pendulispora</taxon>
    </lineage>
</organism>
<dbReference type="CDD" id="cd16148">
    <property type="entry name" value="sulfatase_like"/>
    <property type="match status" value="1"/>
</dbReference>
<gene>
    <name evidence="2" type="ORF">LZC95_13890</name>
</gene>
<dbReference type="Gene3D" id="3.30.1120.10">
    <property type="match status" value="1"/>
</dbReference>
<reference evidence="2 3" key="1">
    <citation type="submission" date="2021-12" db="EMBL/GenBank/DDBJ databases">
        <title>Discovery of the Pendulisporaceae a myxobacterial family with distinct sporulation behavior and unique specialized metabolism.</title>
        <authorList>
            <person name="Garcia R."/>
            <person name="Popoff A."/>
            <person name="Bader C.D."/>
            <person name="Loehr J."/>
            <person name="Walesch S."/>
            <person name="Walt C."/>
            <person name="Boldt J."/>
            <person name="Bunk B."/>
            <person name="Haeckl F.J.F.P.J."/>
            <person name="Gunesch A.P."/>
            <person name="Birkelbach J."/>
            <person name="Nuebel U."/>
            <person name="Pietschmann T."/>
            <person name="Bach T."/>
            <person name="Mueller R."/>
        </authorList>
    </citation>
    <scope>NUCLEOTIDE SEQUENCE [LARGE SCALE GENOMIC DNA]</scope>
    <source>
        <strain evidence="2 3">MSr12523</strain>
    </source>
</reference>
<dbReference type="EMBL" id="CP089982">
    <property type="protein sequence ID" value="WXA97919.1"/>
    <property type="molecule type" value="Genomic_DNA"/>
</dbReference>